<dbReference type="AlphaFoldDB" id="D9SNQ2"/>
<organism evidence="1 2">
    <name type="scientific">Clostridium cellulovorans (strain ATCC 35296 / DSM 3052 / OCM 3 / 743B)</name>
    <dbReference type="NCBI Taxonomy" id="573061"/>
    <lineage>
        <taxon>Bacteria</taxon>
        <taxon>Bacillati</taxon>
        <taxon>Bacillota</taxon>
        <taxon>Clostridia</taxon>
        <taxon>Eubacteriales</taxon>
        <taxon>Clostridiaceae</taxon>
        <taxon>Clostridium</taxon>
    </lineage>
</organism>
<sequence>MRAKEGEFIKITDINGNIEYGKFYYNEDRTEIEVIILKSDDIYRKDLPKQTNLKLNELGDAVDKDGFRLLIEELDNRLLKEELRQLYNMFAG</sequence>
<dbReference type="KEGG" id="ccb:Clocel_0134"/>
<dbReference type="OrthoDB" id="9948853at2"/>
<gene>
    <name evidence="1" type="ordered locus">Clocel_0134</name>
</gene>
<reference evidence="1 2" key="1">
    <citation type="submission" date="2010-08" db="EMBL/GenBank/DDBJ databases">
        <title>Complete sequence of Clostridium cellulovorans 743B.</title>
        <authorList>
            <consortium name="US DOE Joint Genome Institute"/>
            <person name="Lucas S."/>
            <person name="Copeland A."/>
            <person name="Lapidus A."/>
            <person name="Cheng J.-F."/>
            <person name="Bruce D."/>
            <person name="Goodwin L."/>
            <person name="Pitluck S."/>
            <person name="Chertkov O."/>
            <person name="Detter J.C."/>
            <person name="Han C."/>
            <person name="Tapia R."/>
            <person name="Land M."/>
            <person name="Hauser L."/>
            <person name="Chang Y.-J."/>
            <person name="Jeffries C."/>
            <person name="Kyrpides N."/>
            <person name="Ivanova N."/>
            <person name="Mikhailova N."/>
            <person name="Hemme C.L."/>
            <person name="Woyke T."/>
        </authorList>
    </citation>
    <scope>NUCLEOTIDE SEQUENCE [LARGE SCALE GENOMIC DNA]</scope>
    <source>
        <strain evidence="2">ATCC 35296 / DSM 3052 / OCM 3 / 743B</strain>
    </source>
</reference>
<dbReference type="STRING" id="573061.Clocel_0134"/>
<evidence type="ECO:0000313" key="1">
    <source>
        <dbReference type="EMBL" id="ADL49923.1"/>
    </source>
</evidence>
<keyword evidence="2" id="KW-1185">Reference proteome</keyword>
<proteinExistence type="predicted"/>
<accession>D9SNQ2</accession>
<evidence type="ECO:0000313" key="2">
    <source>
        <dbReference type="Proteomes" id="UP000002730"/>
    </source>
</evidence>
<protein>
    <submittedName>
        <fullName evidence="1">Uncharacterized protein</fullName>
    </submittedName>
</protein>
<dbReference type="RefSeq" id="WP_010075321.1">
    <property type="nucleotide sequence ID" value="NC_014393.1"/>
</dbReference>
<dbReference type="Proteomes" id="UP000002730">
    <property type="component" value="Chromosome"/>
</dbReference>
<dbReference type="HOGENOM" id="CLU_2408018_0_0_9"/>
<name>D9SNQ2_CLOC7</name>
<dbReference type="EMBL" id="CP002160">
    <property type="protein sequence ID" value="ADL49923.1"/>
    <property type="molecule type" value="Genomic_DNA"/>
</dbReference>